<dbReference type="RefSeq" id="WP_036687688.1">
    <property type="nucleotide sequence ID" value="NZ_JNVM01000020.1"/>
</dbReference>
<dbReference type="eggNOG" id="ENOG5033B66">
    <property type="taxonomic scope" value="Bacteria"/>
</dbReference>
<evidence type="ECO:0000313" key="1">
    <source>
        <dbReference type="EMBL" id="KEQ23734.1"/>
    </source>
</evidence>
<protein>
    <recommendedName>
        <fullName evidence="3">Phage portal protein</fullName>
    </recommendedName>
</protein>
<proteinExistence type="predicted"/>
<dbReference type="InterPro" id="IPR022555">
    <property type="entry name" value="DUF2577"/>
</dbReference>
<dbReference type="EMBL" id="JNVM01000020">
    <property type="protein sequence ID" value="KEQ23734.1"/>
    <property type="molecule type" value="Genomic_DNA"/>
</dbReference>
<evidence type="ECO:0008006" key="3">
    <source>
        <dbReference type="Google" id="ProtNLM"/>
    </source>
</evidence>
<organism evidence="1 2">
    <name type="scientific">Paenibacillus tyrfis</name>
    <dbReference type="NCBI Taxonomy" id="1501230"/>
    <lineage>
        <taxon>Bacteria</taxon>
        <taxon>Bacillati</taxon>
        <taxon>Bacillota</taxon>
        <taxon>Bacilli</taxon>
        <taxon>Bacillales</taxon>
        <taxon>Paenibacillaceae</taxon>
        <taxon>Paenibacillus</taxon>
    </lineage>
</organism>
<sequence>MGLLNLIKQAGLDAVEAGNPVSVLYGTVASESPLSVTIDQRFTLTEDFLVVPEQLTDYRVTVGGQEIVIREGLKTGNTVILLRMQGGEQYVIVDRVVTA</sequence>
<evidence type="ECO:0000313" key="2">
    <source>
        <dbReference type="Proteomes" id="UP000028123"/>
    </source>
</evidence>
<accession>A0A081NZ61</accession>
<comment type="caution">
    <text evidence="1">The sequence shown here is derived from an EMBL/GenBank/DDBJ whole genome shotgun (WGS) entry which is preliminary data.</text>
</comment>
<dbReference type="OrthoDB" id="95576at2"/>
<dbReference type="Proteomes" id="UP000028123">
    <property type="component" value="Unassembled WGS sequence"/>
</dbReference>
<keyword evidence="2" id="KW-1185">Reference proteome</keyword>
<dbReference type="Pfam" id="PF10844">
    <property type="entry name" value="DUF2577"/>
    <property type="match status" value="2"/>
</dbReference>
<dbReference type="AlphaFoldDB" id="A0A081NZ61"/>
<gene>
    <name evidence="1" type="ORF">ET33_14775</name>
</gene>
<name>A0A081NZ61_9BACL</name>
<reference evidence="1 2" key="1">
    <citation type="submission" date="2014-06" db="EMBL/GenBank/DDBJ databases">
        <title>Draft genome sequence of Paenibacillus sp. MSt1.</title>
        <authorList>
            <person name="Aw Y.K."/>
            <person name="Ong K.S."/>
            <person name="Gan H.M."/>
            <person name="Lee S.M."/>
        </authorList>
    </citation>
    <scope>NUCLEOTIDE SEQUENCE [LARGE SCALE GENOMIC DNA]</scope>
    <source>
        <strain evidence="1 2">MSt1</strain>
    </source>
</reference>